<dbReference type="Proteomes" id="UP000288669">
    <property type="component" value="Unassembled WGS sequence"/>
</dbReference>
<keyword evidence="1" id="KW-0812">Transmembrane</keyword>
<name>A0A430AKE4_9ENTE</name>
<keyword evidence="1" id="KW-1133">Transmembrane helix</keyword>
<evidence type="ECO:0000313" key="2">
    <source>
        <dbReference type="EMBL" id="RSU08548.1"/>
    </source>
</evidence>
<sequence>MFGFLIFLNENPELISQYYTGKQLVNIINALFFVQIFTIPLSFIIMSVCLKLGYYKNNVARKKRIQFVNTVVIGITPVAAYLLFIFNMLTNVGIGSLFLVSIAVLVGYMTTSLSAHFYMVYYLRKRFPEDFVKEDQMEEE</sequence>
<reference evidence="2 3" key="1">
    <citation type="submission" date="2017-05" db="EMBL/GenBank/DDBJ databases">
        <title>Vagococcus spp. assemblies.</title>
        <authorList>
            <person name="Gulvik C.A."/>
        </authorList>
    </citation>
    <scope>NUCLEOTIDE SEQUENCE [LARGE SCALE GENOMIC DNA]</scope>
    <source>
        <strain evidence="2 3">DSM 24756</strain>
    </source>
</reference>
<feature type="transmembrane region" description="Helical" evidence="1">
    <location>
        <begin position="27"/>
        <end position="55"/>
    </location>
</feature>
<feature type="transmembrane region" description="Helical" evidence="1">
    <location>
        <begin position="67"/>
        <end position="86"/>
    </location>
</feature>
<evidence type="ECO:0000256" key="1">
    <source>
        <dbReference type="SAM" id="Phobius"/>
    </source>
</evidence>
<keyword evidence="1" id="KW-0472">Membrane</keyword>
<dbReference type="RefSeq" id="WP_126823240.1">
    <property type="nucleotide sequence ID" value="NZ_JBHLWU010000001.1"/>
</dbReference>
<gene>
    <name evidence="2" type="ORF">CBF30_04755</name>
</gene>
<accession>A0A430AKE4</accession>
<organism evidence="2 3">
    <name type="scientific">Vagococcus entomophilus</name>
    <dbReference type="NCBI Taxonomy" id="1160095"/>
    <lineage>
        <taxon>Bacteria</taxon>
        <taxon>Bacillati</taxon>
        <taxon>Bacillota</taxon>
        <taxon>Bacilli</taxon>
        <taxon>Lactobacillales</taxon>
        <taxon>Enterococcaceae</taxon>
        <taxon>Vagococcus</taxon>
    </lineage>
</organism>
<evidence type="ECO:0000313" key="3">
    <source>
        <dbReference type="Proteomes" id="UP000288669"/>
    </source>
</evidence>
<protein>
    <submittedName>
        <fullName evidence="2">Uncharacterized protein</fullName>
    </submittedName>
</protein>
<dbReference type="AlphaFoldDB" id="A0A430AKE4"/>
<feature type="transmembrane region" description="Helical" evidence="1">
    <location>
        <begin position="98"/>
        <end position="123"/>
    </location>
</feature>
<keyword evidence="3" id="KW-1185">Reference proteome</keyword>
<dbReference type="EMBL" id="NGJZ01000001">
    <property type="protein sequence ID" value="RSU08548.1"/>
    <property type="molecule type" value="Genomic_DNA"/>
</dbReference>
<comment type="caution">
    <text evidence="2">The sequence shown here is derived from an EMBL/GenBank/DDBJ whole genome shotgun (WGS) entry which is preliminary data.</text>
</comment>
<proteinExistence type="predicted"/>